<protein>
    <submittedName>
        <fullName evidence="2">Candidate secreted effector</fullName>
    </submittedName>
</protein>
<accession>A0A914KPG4</accession>
<organism evidence="1 2">
    <name type="scientific">Meloidogyne incognita</name>
    <name type="common">Southern root-knot nematode worm</name>
    <name type="synonym">Oxyuris incognita</name>
    <dbReference type="NCBI Taxonomy" id="6306"/>
    <lineage>
        <taxon>Eukaryota</taxon>
        <taxon>Metazoa</taxon>
        <taxon>Ecdysozoa</taxon>
        <taxon>Nematoda</taxon>
        <taxon>Chromadorea</taxon>
        <taxon>Rhabditida</taxon>
        <taxon>Tylenchina</taxon>
        <taxon>Tylenchomorpha</taxon>
        <taxon>Tylenchoidea</taxon>
        <taxon>Meloidogynidae</taxon>
        <taxon>Meloidogyninae</taxon>
        <taxon>Meloidogyne</taxon>
        <taxon>Meloidogyne incognita group</taxon>
    </lineage>
</organism>
<evidence type="ECO:0000313" key="1">
    <source>
        <dbReference type="Proteomes" id="UP000887563"/>
    </source>
</evidence>
<reference evidence="2" key="1">
    <citation type="submission" date="2022-11" db="UniProtKB">
        <authorList>
            <consortium name="WormBaseParasite"/>
        </authorList>
    </citation>
    <scope>IDENTIFICATION</scope>
</reference>
<keyword evidence="1" id="KW-1185">Reference proteome</keyword>
<name>A0A914KPG4_MELIC</name>
<proteinExistence type="predicted"/>
<dbReference type="AlphaFoldDB" id="A0A914KPG4"/>
<evidence type="ECO:0000313" key="2">
    <source>
        <dbReference type="WBParaSite" id="Minc3s00047g02575"/>
    </source>
</evidence>
<dbReference type="WBParaSite" id="Minc3s00047g02575">
    <property type="protein sequence ID" value="Minc3s00047g02575"/>
    <property type="gene ID" value="Minc3s00047g02575"/>
</dbReference>
<sequence length="61" mass="5824">MSNAGLTFACNENLIGSGGRGGGGGGGGKFKLFKFSPGGGLFQIGISEIEGGKGSKGISTG</sequence>
<dbReference type="Proteomes" id="UP000887563">
    <property type="component" value="Unplaced"/>
</dbReference>